<reference evidence="1 2" key="1">
    <citation type="journal article" date="2009" name="PLoS Genet.">
        <title>The genome of Nectria haematococca: contribution of supernumerary chromosomes to gene expansion.</title>
        <authorList>
            <person name="Coleman J.J."/>
            <person name="Rounsley S.D."/>
            <person name="Rodriguez-Carres M."/>
            <person name="Kuo A."/>
            <person name="Wasmann C.C."/>
            <person name="Grimwood J."/>
            <person name="Schmutz J."/>
            <person name="Taga M."/>
            <person name="White G.J."/>
            <person name="Zhou S."/>
            <person name="Schwartz D.C."/>
            <person name="Freitag M."/>
            <person name="Ma L.J."/>
            <person name="Danchin E.G."/>
            <person name="Henrissat B."/>
            <person name="Coutinho P.M."/>
            <person name="Nelson D.R."/>
            <person name="Straney D."/>
            <person name="Napoli C.A."/>
            <person name="Barker B.M."/>
            <person name="Gribskov M."/>
            <person name="Rep M."/>
            <person name="Kroken S."/>
            <person name="Molnar I."/>
            <person name="Rensing C."/>
            <person name="Kennell J.C."/>
            <person name="Zamora J."/>
            <person name="Farman M.L."/>
            <person name="Selker E.U."/>
            <person name="Salamov A."/>
            <person name="Shapiro H."/>
            <person name="Pangilinan J."/>
            <person name="Lindquist E."/>
            <person name="Lamers C."/>
            <person name="Grigoriev I.V."/>
            <person name="Geiser D.M."/>
            <person name="Covert S.F."/>
            <person name="Temporini E."/>
            <person name="Vanetten H.D."/>
        </authorList>
    </citation>
    <scope>NUCLEOTIDE SEQUENCE [LARGE SCALE GENOMIC DNA]</scope>
    <source>
        <strain evidence="2">ATCC MYA-4622 / CBS 123669 / FGSC 9596 / NRRL 45880 / 77-13-4</strain>
    </source>
</reference>
<name>C7ZFT0_FUSV7</name>
<dbReference type="eggNOG" id="ENOG502R122">
    <property type="taxonomic scope" value="Eukaryota"/>
</dbReference>
<dbReference type="Proteomes" id="UP000005206">
    <property type="component" value="Chromosome 11"/>
</dbReference>
<keyword evidence="2" id="KW-1185">Reference proteome</keyword>
<dbReference type="RefSeq" id="XP_003042802.1">
    <property type="nucleotide sequence ID" value="XM_003042756.1"/>
</dbReference>
<evidence type="ECO:0000313" key="1">
    <source>
        <dbReference type="EMBL" id="EEU37089.1"/>
    </source>
</evidence>
<evidence type="ECO:0000313" key="2">
    <source>
        <dbReference type="Proteomes" id="UP000005206"/>
    </source>
</evidence>
<dbReference type="InParanoid" id="C7ZFT0"/>
<dbReference type="OMA" id="KCCKLHQ"/>
<dbReference type="EMBL" id="GG698924">
    <property type="protein sequence ID" value="EEU37089.1"/>
    <property type="molecule type" value="Genomic_DNA"/>
</dbReference>
<protein>
    <recommendedName>
        <fullName evidence="3">F-box domain-containing protein</fullName>
    </recommendedName>
</protein>
<dbReference type="KEGG" id="nhe:NECHADRAFT_86664"/>
<sequence length="359" mass="41342">MDMSCIEIKDHCCRCQRVAAWPGVTMKRVASHAKRIICRLRPSPGQNLDCRLLQLPVDIFVAVIDHLSEVDRHVLAKTCRAFWTDIRRRYEPISSLSKNQYLRYLINISRSNPDVWVCELCAKLHPARNQTCPRHARKSYYLAGSSVKLSLQHRHVQLALKLDRLGNLNKRQRKLLDQLTMSHRATLSTCSTIRGAVRCRYDAYPKIIQGRYMALSVWTYEQWSEPISQQVIELFSICRHQGLTFTMAFTEMSFWDYEKENLETGGRPSKVRHALRFAFELARQRPGTAVDGSCASCPVDFSVNFSPEKMIIRAWHDFGPEGSPLDPAWMVHARHPLCSPNEALTLDHVEGSVRELYES</sequence>
<dbReference type="GeneID" id="9664830"/>
<dbReference type="OrthoDB" id="3766406at2759"/>
<dbReference type="AlphaFoldDB" id="C7ZFT0"/>
<dbReference type="VEuPathDB" id="FungiDB:NECHADRAFT_86664"/>
<organism evidence="1 2">
    <name type="scientific">Fusarium vanettenii (strain ATCC MYA-4622 / CBS 123669 / FGSC 9596 / NRRL 45880 / 77-13-4)</name>
    <name type="common">Fusarium solani subsp. pisi</name>
    <dbReference type="NCBI Taxonomy" id="660122"/>
    <lineage>
        <taxon>Eukaryota</taxon>
        <taxon>Fungi</taxon>
        <taxon>Dikarya</taxon>
        <taxon>Ascomycota</taxon>
        <taxon>Pezizomycotina</taxon>
        <taxon>Sordariomycetes</taxon>
        <taxon>Hypocreomycetidae</taxon>
        <taxon>Hypocreales</taxon>
        <taxon>Nectriaceae</taxon>
        <taxon>Fusarium</taxon>
        <taxon>Fusarium solani species complex</taxon>
        <taxon>Fusarium vanettenii</taxon>
    </lineage>
</organism>
<dbReference type="HOGENOM" id="CLU_058270_0_0_1"/>
<proteinExistence type="predicted"/>
<dbReference type="STRING" id="660122.C7ZFT0"/>
<accession>C7ZFT0</accession>
<evidence type="ECO:0008006" key="3">
    <source>
        <dbReference type="Google" id="ProtNLM"/>
    </source>
</evidence>
<gene>
    <name evidence="1" type="ORF">NECHADRAFT_86664</name>
</gene>